<keyword evidence="2" id="KW-0547">Nucleotide-binding</keyword>
<comment type="caution">
    <text evidence="6">The sequence shown here is derived from an EMBL/GenBank/DDBJ whole genome shotgun (WGS) entry which is preliminary data.</text>
</comment>
<dbReference type="RefSeq" id="WP_043526512.1">
    <property type="nucleotide sequence ID" value="NZ_BAABKU010000039.1"/>
</dbReference>
<dbReference type="EMBL" id="JRTT01000022">
    <property type="protein sequence ID" value="KHD75952.1"/>
    <property type="molecule type" value="Genomic_DNA"/>
</dbReference>
<reference evidence="6 7" key="1">
    <citation type="submission" date="2014-10" db="EMBL/GenBank/DDBJ databases">
        <title>Draft genome sequence of Actinoplanes utahensis NRRL 12052.</title>
        <authorList>
            <person name="Velasco-Bucheli B."/>
            <person name="del Cerro C."/>
            <person name="Hormigo D."/>
            <person name="Garcia J.L."/>
            <person name="Acebal C."/>
            <person name="Arroyo M."/>
            <person name="de la Mata I."/>
        </authorList>
    </citation>
    <scope>NUCLEOTIDE SEQUENCE [LARGE SCALE GENOMIC DNA]</scope>
    <source>
        <strain evidence="6 7">NRRL 12052</strain>
    </source>
</reference>
<evidence type="ECO:0000256" key="2">
    <source>
        <dbReference type="ARBA" id="ARBA00022741"/>
    </source>
</evidence>
<dbReference type="InterPro" id="IPR006626">
    <property type="entry name" value="PbH1"/>
</dbReference>
<evidence type="ECO:0000256" key="3">
    <source>
        <dbReference type="ARBA" id="ARBA00022840"/>
    </source>
</evidence>
<dbReference type="Gene3D" id="1.10.8.60">
    <property type="match status" value="2"/>
</dbReference>
<evidence type="ECO:0000256" key="4">
    <source>
        <dbReference type="SAM" id="MobiDB-lite"/>
    </source>
</evidence>
<evidence type="ECO:0000256" key="1">
    <source>
        <dbReference type="ARBA" id="ARBA00010378"/>
    </source>
</evidence>
<feature type="region of interest" description="Disordered" evidence="4">
    <location>
        <begin position="454"/>
        <end position="490"/>
    </location>
</feature>
<dbReference type="InterPro" id="IPR011050">
    <property type="entry name" value="Pectin_lyase_fold/virulence"/>
</dbReference>
<dbReference type="Pfam" id="PF13229">
    <property type="entry name" value="Beta_helix"/>
    <property type="match status" value="1"/>
</dbReference>
<dbReference type="InterPro" id="IPR041627">
    <property type="entry name" value="AAA_lid_6"/>
</dbReference>
<dbReference type="InterPro" id="IPR027417">
    <property type="entry name" value="P-loop_NTPase"/>
</dbReference>
<dbReference type="Proteomes" id="UP000054537">
    <property type="component" value="Unassembled WGS sequence"/>
</dbReference>
<dbReference type="InterPro" id="IPR039448">
    <property type="entry name" value="Beta_helix"/>
</dbReference>
<dbReference type="PANTHER" id="PTHR43392:SF2">
    <property type="entry name" value="AAA-TYPE ATPASE FAMILY PROTEIN _ ANKYRIN REPEAT FAMILY PROTEIN"/>
    <property type="match status" value="1"/>
</dbReference>
<sequence>MSSVIHVAPGWAGHHQTILSAASAAPPGATIVLAPGDYHEGIRIFTALRIVPARGSGTVRWSSGQGPVLQVSGGTVAVSGLQLTVTDRNSGGIMVEGGDLTLEDCEVQAAGTAVYVSAGRVTVRRCGIRSSEANGVQVVDAAGLVDQCVIGPVGSGVVADGSAVDVTGCTVRDSRGNGLYWRNGATGTCSDLDVTGSRLPAIAVESGARPTIRRARLHDLPGQAIMVSAAAGVFEDCSVERSASDTAIHLRERATSHFDDLRLTGVATGISVLSGAAPTMRRVTVTGGTGQALAVADAGGVYSHLTVTDLRTSLPAVGVGGSASEVRLEAVRISGVRTAVGVQDGAVTVHDLTVEGAADIGLVTIGARLTGTDLRISGTPLGLVAEQTRLSVSGAVVTGGKSGLVVGEGCTGDLIRVASTGHRATGMFFTDCGALAVTECTATGNGDDVVLSGTPRVTFTGHTGPLPEPDGPEPGGPDSGPGRPSAPDQPVTSLDVALAELDAMIGLGHVKTEIRRLADLIEHQRRREAQGLPRGVTHRHLIFAGPPGTGKTEVARRYAAIASALGVIRRNHVEEVDRSTLVGSVIGETEKLSRAAFQRARGGVLFIDEAYALAADDSSSRDFGRHAVETIMKLMEDHRDDTVVIAAGYPNEMRKLMDSNPGLRSRFGATIDFPNYTPAELVAIVTKFAADEEYTVPADTAVALTTALSQLARTPGFANARAARQVFHDMRQSLADRTIKEDARDRESLTALRPEDVAAAGRAAGIAVGVGVVDQEEVSRLLAELDALVGLAEAKQEVATLVAQVELAQHRAAHGMAVQPLSRHLIFTGPPGTGKTSVARLYGRLLAALGVLANGAIVEVGQADLVAGFVGQTALKTRARFSEARGGVLFIDEAYSLTPHDGPGSDFGREAIETLIKLMEDHRDEVVVVAAGYPDEMSRFLAANTGLASRFRPPITFAPHTDDDLLEIFTRMAEEQDYTIAPETRTALRDHLAGLPRDRGFGNARAMRQILELATGRQALRLRGATVTREALTTLLPEDVVAP</sequence>
<feature type="domain" description="AAA+ ATPase" evidence="5">
    <location>
        <begin position="821"/>
        <end position="956"/>
    </location>
</feature>
<protein>
    <recommendedName>
        <fullName evidence="5">AAA+ ATPase domain-containing protein</fullName>
    </recommendedName>
</protein>
<keyword evidence="7" id="KW-1185">Reference proteome</keyword>
<dbReference type="InterPro" id="IPR012334">
    <property type="entry name" value="Pectin_lyas_fold"/>
</dbReference>
<evidence type="ECO:0000259" key="5">
    <source>
        <dbReference type="SMART" id="SM00382"/>
    </source>
</evidence>
<dbReference type="SUPFAM" id="SSF51126">
    <property type="entry name" value="Pectin lyase-like"/>
    <property type="match status" value="2"/>
</dbReference>
<organism evidence="6 7">
    <name type="scientific">Actinoplanes utahensis</name>
    <dbReference type="NCBI Taxonomy" id="1869"/>
    <lineage>
        <taxon>Bacteria</taxon>
        <taxon>Bacillati</taxon>
        <taxon>Actinomycetota</taxon>
        <taxon>Actinomycetes</taxon>
        <taxon>Micromonosporales</taxon>
        <taxon>Micromonosporaceae</taxon>
        <taxon>Actinoplanes</taxon>
    </lineage>
</organism>
<dbReference type="Gene3D" id="3.40.50.300">
    <property type="entry name" value="P-loop containing nucleotide triphosphate hydrolases"/>
    <property type="match status" value="2"/>
</dbReference>
<dbReference type="PANTHER" id="PTHR43392">
    <property type="entry name" value="AAA-TYPE ATPASE FAMILY PROTEIN / ANKYRIN REPEAT FAMILY PROTEIN"/>
    <property type="match status" value="1"/>
</dbReference>
<accession>A0A0A6X741</accession>
<dbReference type="OrthoDB" id="9806903at2"/>
<dbReference type="PRINTS" id="PR00819">
    <property type="entry name" value="CBXCFQXSUPER"/>
</dbReference>
<dbReference type="Pfam" id="PF00004">
    <property type="entry name" value="AAA"/>
    <property type="match status" value="2"/>
</dbReference>
<comment type="similarity">
    <text evidence="1">Belongs to the CbxX/CfxQ family.</text>
</comment>
<proteinExistence type="inferred from homology"/>
<dbReference type="Gene3D" id="2.160.20.10">
    <property type="entry name" value="Single-stranded right-handed beta-helix, Pectin lyase-like"/>
    <property type="match status" value="1"/>
</dbReference>
<dbReference type="InterPro" id="IPR003959">
    <property type="entry name" value="ATPase_AAA_core"/>
</dbReference>
<dbReference type="SMART" id="SM00382">
    <property type="entry name" value="AAA"/>
    <property type="match status" value="2"/>
</dbReference>
<dbReference type="GO" id="GO:0016887">
    <property type="term" value="F:ATP hydrolysis activity"/>
    <property type="evidence" value="ECO:0007669"/>
    <property type="project" value="InterPro"/>
</dbReference>
<dbReference type="eggNOG" id="COG0464">
    <property type="taxonomic scope" value="Bacteria"/>
</dbReference>
<gene>
    <name evidence="6" type="ORF">MB27_20150</name>
</gene>
<dbReference type="CDD" id="cd00009">
    <property type="entry name" value="AAA"/>
    <property type="match status" value="1"/>
</dbReference>
<evidence type="ECO:0000313" key="7">
    <source>
        <dbReference type="Proteomes" id="UP000054537"/>
    </source>
</evidence>
<dbReference type="Pfam" id="PF17866">
    <property type="entry name" value="AAA_lid_6"/>
    <property type="match status" value="2"/>
</dbReference>
<dbReference type="InterPro" id="IPR050773">
    <property type="entry name" value="CbxX/CfxQ_RuBisCO_ESX"/>
</dbReference>
<dbReference type="InterPro" id="IPR000641">
    <property type="entry name" value="CbxX/CfxQ"/>
</dbReference>
<dbReference type="FunFam" id="3.40.50.300:FF:000216">
    <property type="entry name" value="Type VII secretion ATPase EccA"/>
    <property type="match status" value="2"/>
</dbReference>
<dbReference type="SUPFAM" id="SSF52540">
    <property type="entry name" value="P-loop containing nucleoside triphosphate hydrolases"/>
    <property type="match status" value="2"/>
</dbReference>
<dbReference type="SMART" id="SM00710">
    <property type="entry name" value="PbH1"/>
    <property type="match status" value="6"/>
</dbReference>
<dbReference type="GO" id="GO:0005524">
    <property type="term" value="F:ATP binding"/>
    <property type="evidence" value="ECO:0007669"/>
    <property type="project" value="UniProtKB-KW"/>
</dbReference>
<feature type="compositionally biased region" description="Pro residues" evidence="4">
    <location>
        <begin position="466"/>
        <end position="475"/>
    </location>
</feature>
<evidence type="ECO:0000313" key="6">
    <source>
        <dbReference type="EMBL" id="KHD75952.1"/>
    </source>
</evidence>
<feature type="domain" description="AAA+ ATPase" evidence="5">
    <location>
        <begin position="537"/>
        <end position="677"/>
    </location>
</feature>
<name>A0A0A6X741_ACTUT</name>
<dbReference type="AlphaFoldDB" id="A0A0A6X741"/>
<dbReference type="STRING" id="1869.MB27_20150"/>
<keyword evidence="3" id="KW-0067">ATP-binding</keyword>
<dbReference type="InterPro" id="IPR003593">
    <property type="entry name" value="AAA+_ATPase"/>
</dbReference>